<comment type="caution">
    <text evidence="2">The sequence shown here is derived from an EMBL/GenBank/DDBJ whole genome shotgun (WGS) entry which is preliminary data.</text>
</comment>
<feature type="signal peptide" evidence="1">
    <location>
        <begin position="1"/>
        <end position="19"/>
    </location>
</feature>
<evidence type="ECO:0000313" key="3">
    <source>
        <dbReference type="Proteomes" id="UP000290433"/>
    </source>
</evidence>
<keyword evidence="1" id="KW-0732">Signal</keyword>
<evidence type="ECO:0000313" key="2">
    <source>
        <dbReference type="EMBL" id="RYJ38649.1"/>
    </source>
</evidence>
<protein>
    <recommendedName>
        <fullName evidence="4">Lipocalin-like domain-containing protein</fullName>
    </recommendedName>
</protein>
<proteinExistence type="predicted"/>
<accession>A0A444VYK0</accession>
<evidence type="ECO:0008006" key="4">
    <source>
        <dbReference type="Google" id="ProtNLM"/>
    </source>
</evidence>
<feature type="chain" id="PRO_5019143260" description="Lipocalin-like domain-containing protein" evidence="1">
    <location>
        <begin position="20"/>
        <end position="133"/>
    </location>
</feature>
<dbReference type="Proteomes" id="UP000290433">
    <property type="component" value="Unassembled WGS sequence"/>
</dbReference>
<reference evidence="2 3" key="1">
    <citation type="submission" date="2014-12" db="EMBL/GenBank/DDBJ databases">
        <title>Genome sequence of Flavobacterium anhuiense RCM74.</title>
        <authorList>
            <person name="Kim J.F."/>
            <person name="Song J.Y."/>
            <person name="Kwak M.-J."/>
            <person name="Lee S.-W."/>
        </authorList>
    </citation>
    <scope>NUCLEOTIDE SEQUENCE [LARGE SCALE GENOMIC DNA]</scope>
    <source>
        <strain evidence="2 3">RCM74</strain>
    </source>
</reference>
<dbReference type="OrthoDB" id="1357535at2"/>
<sequence>MKKLLFMLPLLFFVSAIFAQNQDPSSKRILGNWYSKTNPNIKWTFTMDGRVYNYNQDRMAVMYKYTISHSCQNFTDDTAEFITLMDKDGNQFCFKINGINENKNGILSLTNLSNMQQLVFVNDASLKNTQQIQ</sequence>
<name>A0A444VYK0_9FLAO</name>
<evidence type="ECO:0000256" key="1">
    <source>
        <dbReference type="SAM" id="SignalP"/>
    </source>
</evidence>
<dbReference type="EMBL" id="JUIV01000007">
    <property type="protein sequence ID" value="RYJ38649.1"/>
    <property type="molecule type" value="Genomic_DNA"/>
</dbReference>
<organism evidence="2 3">
    <name type="scientific">Flavobacterium anhuiense</name>
    <dbReference type="NCBI Taxonomy" id="459526"/>
    <lineage>
        <taxon>Bacteria</taxon>
        <taxon>Pseudomonadati</taxon>
        <taxon>Bacteroidota</taxon>
        <taxon>Flavobacteriia</taxon>
        <taxon>Flavobacteriales</taxon>
        <taxon>Flavobacteriaceae</taxon>
        <taxon>Flavobacterium</taxon>
    </lineage>
</organism>
<gene>
    <name evidence="2" type="ORF">NU08_2235</name>
</gene>
<dbReference type="AlphaFoldDB" id="A0A444VYK0"/>
<dbReference type="RefSeq" id="WP_129747115.1">
    <property type="nucleotide sequence ID" value="NZ_JUIV01000007.1"/>
</dbReference>